<dbReference type="RefSeq" id="WP_379593752.1">
    <property type="nucleotide sequence ID" value="NZ_JBHRTN010000004.1"/>
</dbReference>
<evidence type="ECO:0000313" key="2">
    <source>
        <dbReference type="EMBL" id="MFC3124022.1"/>
    </source>
</evidence>
<dbReference type="Pfam" id="PF08241">
    <property type="entry name" value="Methyltransf_11"/>
    <property type="match status" value="1"/>
</dbReference>
<dbReference type="Proteomes" id="UP001595593">
    <property type="component" value="Unassembled WGS sequence"/>
</dbReference>
<sequence>MANLLRGRATGRVSAGIPPYIQPMNPEVHDPAHGQLHGHREFYASPAGLVAARLLRERLLGFWPRLEGREVLGLGHAAPYLRLWREEAARILCASLPETDAVPWPPGGPGLCARVEDESLPFPDLSFDHVLLVHGLEHTENARRMLREVWRVLKDDGSLLIVAPNRRGLWAHVENNPFGQGRPYSPGQLSRLLRRNMFAIERRDKALFLPPFRSRLMLRGARAWEMAGRALAPRFAGVVMVEARKELYGVMPKAAQKAPRRRVKVVEGAWAARGDDLPAAARHRP</sequence>
<protein>
    <submittedName>
        <fullName evidence="2">Class I SAM-dependent methyltransferase</fullName>
        <ecNumber evidence="2">2.1.1.-</ecNumber>
    </submittedName>
</protein>
<feature type="domain" description="Methyltransferase type 11" evidence="1">
    <location>
        <begin position="112"/>
        <end position="161"/>
    </location>
</feature>
<proteinExistence type="predicted"/>
<dbReference type="GO" id="GO:0008168">
    <property type="term" value="F:methyltransferase activity"/>
    <property type="evidence" value="ECO:0007669"/>
    <property type="project" value="UniProtKB-KW"/>
</dbReference>
<accession>A0ABV7FUH6</accession>
<reference evidence="3" key="1">
    <citation type="journal article" date="2019" name="Int. J. Syst. Evol. Microbiol.">
        <title>The Global Catalogue of Microorganisms (GCM) 10K type strain sequencing project: providing services to taxonomists for standard genome sequencing and annotation.</title>
        <authorList>
            <consortium name="The Broad Institute Genomics Platform"/>
            <consortium name="The Broad Institute Genome Sequencing Center for Infectious Disease"/>
            <person name="Wu L."/>
            <person name="Ma J."/>
        </authorList>
    </citation>
    <scope>NUCLEOTIDE SEQUENCE [LARGE SCALE GENOMIC DNA]</scope>
    <source>
        <strain evidence="3">KCTC 52094</strain>
    </source>
</reference>
<dbReference type="GO" id="GO:0032259">
    <property type="term" value="P:methylation"/>
    <property type="evidence" value="ECO:0007669"/>
    <property type="project" value="UniProtKB-KW"/>
</dbReference>
<dbReference type="CDD" id="cd02440">
    <property type="entry name" value="AdoMet_MTases"/>
    <property type="match status" value="1"/>
</dbReference>
<dbReference type="EC" id="2.1.1.-" evidence="2"/>
<comment type="caution">
    <text evidence="2">The sequence shown here is derived from an EMBL/GenBank/DDBJ whole genome shotgun (WGS) entry which is preliminary data.</text>
</comment>
<evidence type="ECO:0000313" key="3">
    <source>
        <dbReference type="Proteomes" id="UP001595593"/>
    </source>
</evidence>
<dbReference type="Gene3D" id="3.40.50.150">
    <property type="entry name" value="Vaccinia Virus protein VP39"/>
    <property type="match status" value="1"/>
</dbReference>
<gene>
    <name evidence="2" type="ORF">ACFOD4_03020</name>
</gene>
<dbReference type="InterPro" id="IPR029063">
    <property type="entry name" value="SAM-dependent_MTases_sf"/>
</dbReference>
<evidence type="ECO:0000259" key="1">
    <source>
        <dbReference type="Pfam" id="PF08241"/>
    </source>
</evidence>
<organism evidence="2 3">
    <name type="scientific">Teichococcus globiformis</name>
    <dbReference type="NCBI Taxonomy" id="2307229"/>
    <lineage>
        <taxon>Bacteria</taxon>
        <taxon>Pseudomonadati</taxon>
        <taxon>Pseudomonadota</taxon>
        <taxon>Alphaproteobacteria</taxon>
        <taxon>Acetobacterales</taxon>
        <taxon>Roseomonadaceae</taxon>
        <taxon>Roseomonas</taxon>
    </lineage>
</organism>
<name>A0ABV7FUH6_9PROT</name>
<keyword evidence="2" id="KW-0808">Transferase</keyword>
<dbReference type="InterPro" id="IPR013216">
    <property type="entry name" value="Methyltransf_11"/>
</dbReference>
<dbReference type="SUPFAM" id="SSF53335">
    <property type="entry name" value="S-adenosyl-L-methionine-dependent methyltransferases"/>
    <property type="match status" value="1"/>
</dbReference>
<keyword evidence="2" id="KW-0489">Methyltransferase</keyword>
<keyword evidence="3" id="KW-1185">Reference proteome</keyword>
<dbReference type="EMBL" id="JBHRTN010000004">
    <property type="protein sequence ID" value="MFC3124022.1"/>
    <property type="molecule type" value="Genomic_DNA"/>
</dbReference>